<dbReference type="GeneID" id="91380035"/>
<name>A0ABZ1NAG6_9NOCA</name>
<dbReference type="EMBL" id="CP109527">
    <property type="protein sequence ID" value="WTY36984.1"/>
    <property type="molecule type" value="Genomic_DNA"/>
</dbReference>
<proteinExistence type="predicted"/>
<dbReference type="Proteomes" id="UP001621418">
    <property type="component" value="Chromosome"/>
</dbReference>
<gene>
    <name evidence="1" type="ORF">OG308_03580</name>
</gene>
<organism evidence="1 2">
    <name type="scientific">Nocardia salmonicida</name>
    <dbReference type="NCBI Taxonomy" id="53431"/>
    <lineage>
        <taxon>Bacteria</taxon>
        <taxon>Bacillati</taxon>
        <taxon>Actinomycetota</taxon>
        <taxon>Actinomycetes</taxon>
        <taxon>Mycobacteriales</taxon>
        <taxon>Nocardiaceae</taxon>
        <taxon>Nocardia</taxon>
    </lineage>
</organism>
<sequence length="111" mass="11969">MYAHLIWFDQPRTAAELAAVDFANANRIEPAVATVAGLLDFYELRRADGSGLVIGIAETEESLHAVREAILATELLPGEDPALLPGPDRVEICPVLTHRDRAAIYAEGAMS</sequence>
<reference evidence="1 2" key="1">
    <citation type="submission" date="2022-10" db="EMBL/GenBank/DDBJ databases">
        <title>The complete genomes of actinobacterial strains from the NBC collection.</title>
        <authorList>
            <person name="Joergensen T.S."/>
            <person name="Alvarez Arevalo M."/>
            <person name="Sterndorff E.B."/>
            <person name="Faurdal D."/>
            <person name="Vuksanovic O."/>
            <person name="Mourched A.-S."/>
            <person name="Charusanti P."/>
            <person name="Shaw S."/>
            <person name="Blin K."/>
            <person name="Weber T."/>
        </authorList>
    </citation>
    <scope>NUCLEOTIDE SEQUENCE [LARGE SCALE GENOMIC DNA]</scope>
    <source>
        <strain evidence="1 2">NBC_01413</strain>
    </source>
</reference>
<evidence type="ECO:0008006" key="3">
    <source>
        <dbReference type="Google" id="ProtNLM"/>
    </source>
</evidence>
<evidence type="ECO:0000313" key="2">
    <source>
        <dbReference type="Proteomes" id="UP001621418"/>
    </source>
</evidence>
<accession>A0ABZ1NAG6</accession>
<keyword evidence="2" id="KW-1185">Reference proteome</keyword>
<evidence type="ECO:0000313" key="1">
    <source>
        <dbReference type="EMBL" id="WTY36984.1"/>
    </source>
</evidence>
<dbReference type="RefSeq" id="WP_328658166.1">
    <property type="nucleotide sequence ID" value="NZ_CP108014.1"/>
</dbReference>
<protein>
    <recommendedName>
        <fullName evidence="3">YCII-related domain-containing protein</fullName>
    </recommendedName>
</protein>